<evidence type="ECO:0000313" key="4">
    <source>
        <dbReference type="Proteomes" id="UP000247569"/>
    </source>
</evidence>
<evidence type="ECO:0000313" key="3">
    <source>
        <dbReference type="EMBL" id="PXX53913.1"/>
    </source>
</evidence>
<dbReference type="GO" id="GO:0006508">
    <property type="term" value="P:proteolysis"/>
    <property type="evidence" value="ECO:0007669"/>
    <property type="project" value="UniProtKB-KW"/>
</dbReference>
<dbReference type="GO" id="GO:0080120">
    <property type="term" value="P:CAAX-box protein maturation"/>
    <property type="evidence" value="ECO:0007669"/>
    <property type="project" value="UniProtKB-ARBA"/>
</dbReference>
<organism evidence="3 4">
    <name type="scientific">Nocardia tenerifensis</name>
    <dbReference type="NCBI Taxonomy" id="228006"/>
    <lineage>
        <taxon>Bacteria</taxon>
        <taxon>Bacillati</taxon>
        <taxon>Actinomycetota</taxon>
        <taxon>Actinomycetes</taxon>
        <taxon>Mycobacteriales</taxon>
        <taxon>Nocardiaceae</taxon>
        <taxon>Nocardia</taxon>
    </lineage>
</organism>
<evidence type="ECO:0000256" key="1">
    <source>
        <dbReference type="SAM" id="Phobius"/>
    </source>
</evidence>
<dbReference type="Proteomes" id="UP000247569">
    <property type="component" value="Unassembled WGS sequence"/>
</dbReference>
<dbReference type="EMBL" id="QJKF01000026">
    <property type="protein sequence ID" value="PXX53913.1"/>
    <property type="molecule type" value="Genomic_DNA"/>
</dbReference>
<accession>A0A318JT43</accession>
<keyword evidence="4" id="KW-1185">Reference proteome</keyword>
<sequence>MLACPLLLCGRAVAQGHTSLAVELAVCFGLLAAAYIGVSAFSTRPPSPVRVEVRAACGLLGFRRPEPARWQSRPLLVWCLVVPVVLALAHVGLDTLLGAVWHPVTDADQAAANARRTELLTRGGAFSLLVLYPFLVAAFPEEIRYRATFLLVQRGVAVLSAPRVVRVFVVAAAAGVSVAGFAFAHAAFGPMNVATSAIGGVFYTGLTLYTRSLWPAILCHGLYDLAVFVPMIS</sequence>
<keyword evidence="3" id="KW-0645">Protease</keyword>
<comment type="caution">
    <text evidence="3">The sequence shown here is derived from an EMBL/GenBank/DDBJ whole genome shotgun (WGS) entry which is preliminary data.</text>
</comment>
<name>A0A318JT43_9NOCA</name>
<keyword evidence="1" id="KW-1133">Transmembrane helix</keyword>
<keyword evidence="1" id="KW-0812">Transmembrane</keyword>
<dbReference type="Pfam" id="PF02517">
    <property type="entry name" value="Rce1-like"/>
    <property type="match status" value="1"/>
</dbReference>
<keyword evidence="1" id="KW-0472">Membrane</keyword>
<dbReference type="GO" id="GO:0004175">
    <property type="term" value="F:endopeptidase activity"/>
    <property type="evidence" value="ECO:0007669"/>
    <property type="project" value="UniProtKB-ARBA"/>
</dbReference>
<feature type="transmembrane region" description="Helical" evidence="1">
    <location>
        <begin position="24"/>
        <end position="41"/>
    </location>
</feature>
<proteinExistence type="predicted"/>
<dbReference type="AlphaFoldDB" id="A0A318JT43"/>
<gene>
    <name evidence="3" type="ORF">DFR70_12634</name>
</gene>
<feature type="transmembrane region" description="Helical" evidence="1">
    <location>
        <begin position="75"/>
        <end position="93"/>
    </location>
</feature>
<keyword evidence="3" id="KW-0378">Hydrolase</keyword>
<feature type="transmembrane region" description="Helical" evidence="1">
    <location>
        <begin position="164"/>
        <end position="188"/>
    </location>
</feature>
<feature type="transmembrane region" description="Helical" evidence="1">
    <location>
        <begin position="125"/>
        <end position="143"/>
    </location>
</feature>
<reference evidence="3 4" key="1">
    <citation type="submission" date="2018-05" db="EMBL/GenBank/DDBJ databases">
        <title>Genomic Encyclopedia of Type Strains, Phase IV (KMG-IV): sequencing the most valuable type-strain genomes for metagenomic binning, comparative biology and taxonomic classification.</title>
        <authorList>
            <person name="Goeker M."/>
        </authorList>
    </citation>
    <scope>NUCLEOTIDE SEQUENCE [LARGE SCALE GENOMIC DNA]</scope>
    <source>
        <strain evidence="3 4">DSM 44704</strain>
    </source>
</reference>
<evidence type="ECO:0000259" key="2">
    <source>
        <dbReference type="Pfam" id="PF02517"/>
    </source>
</evidence>
<dbReference type="InterPro" id="IPR003675">
    <property type="entry name" value="Rce1/LyrA-like_dom"/>
</dbReference>
<feature type="domain" description="CAAX prenyl protease 2/Lysostaphin resistance protein A-like" evidence="2">
    <location>
        <begin position="127"/>
        <end position="225"/>
    </location>
</feature>
<protein>
    <submittedName>
        <fullName evidence="3">CAAX prenyl protease-like protein</fullName>
    </submittedName>
</protein>